<evidence type="ECO:0000256" key="1">
    <source>
        <dbReference type="SAM" id="Phobius"/>
    </source>
</evidence>
<keyword evidence="2" id="KW-0732">Signal</keyword>
<reference evidence="4 5" key="2">
    <citation type="journal article" date="2018" name="Proc. Natl. Acad. Sci.">
        <title>RNAi is a critical determinant of centromere evolution in closely related fungi.</title>
        <authorList>
            <person name="Yadav V."/>
            <person name="Sun S."/>
            <person name="Billmyre R.B."/>
            <person name="Thimmappa B.C."/>
            <person name="Shea T."/>
            <person name="Lintner R."/>
            <person name="Bakkeren G."/>
            <person name="Cuomo C.A."/>
            <person name="Heitman J."/>
            <person name="Sanyal K."/>
        </authorList>
    </citation>
    <scope>NUCLEOTIDE SEQUENCE [LARGE SCALE GENOMIC DNA]</scope>
    <source>
        <strain evidence="4 5">R265</strain>
    </source>
</reference>
<dbReference type="PROSITE" id="PS01186">
    <property type="entry name" value="EGF_2"/>
    <property type="match status" value="1"/>
</dbReference>
<dbReference type="KEGG" id="cdeu:CNBG_0375"/>
<sequence length="366" mass="39887">MRIPFLAASFSFALLPFATARSPQQHLQVYLYPAPQSSPTYQQSTPPTLSYTQAKAVIDHHLRQDSSAFSEVPEDESMWAHLLGLWDSRETSKARIVVVDGGVEAQDILPPSLPSKPSFYLDDNVHSQHLLAPYVYRAKETFRFISDALPAFSKPIKDMFDLAGTKPAEILFQELSCLSALADSLPWAGRANELPWDTVAITGLKDTQRGSDLWETGRKTVQAGLESMTGSNSPPLLLIIRPSSSKVLLPRAVMTSSLQGRRSLASQTCYSSDEACSEATSCNDRGKCAIKSAEGDLECWACKCRNGYTGEECQKEDYSTSFIILIFSTVLLLALTGGSIALLSTIGETKLPSTLNLAVSGGIKHD</sequence>
<evidence type="ECO:0000256" key="2">
    <source>
        <dbReference type="SAM" id="SignalP"/>
    </source>
</evidence>
<name>A0A095C1L0_CRYD2</name>
<protein>
    <recommendedName>
        <fullName evidence="3">EGF-like domain-containing protein</fullName>
    </recommendedName>
</protein>
<dbReference type="PANTHER" id="PTHR36853:SF1">
    <property type="entry name" value="DUF3844 DOMAIN-CONTAINING PROTEIN"/>
    <property type="match status" value="1"/>
</dbReference>
<dbReference type="Proteomes" id="UP000029445">
    <property type="component" value="Chromosome 4"/>
</dbReference>
<dbReference type="STRING" id="294750.A0A095C1L0"/>
<evidence type="ECO:0000259" key="3">
    <source>
        <dbReference type="PROSITE" id="PS01186"/>
    </source>
</evidence>
<dbReference type="VEuPathDB" id="FungiDB:CNBG_0375"/>
<keyword evidence="1" id="KW-0472">Membrane</keyword>
<dbReference type="PANTHER" id="PTHR36853">
    <property type="entry name" value="EXPRESSED PROTEIN"/>
    <property type="match status" value="1"/>
</dbReference>
<dbReference type="OMA" id="WAGQSCE"/>
<keyword evidence="5" id="KW-1185">Reference proteome</keyword>
<dbReference type="InterPro" id="IPR024382">
    <property type="entry name" value="Vps3844_C"/>
</dbReference>
<dbReference type="InterPro" id="IPR053065">
    <property type="entry name" value="Archenteron_Induction-Rel"/>
</dbReference>
<gene>
    <name evidence="4" type="ORF">CNBG_0375</name>
</gene>
<dbReference type="GO" id="GO:0005783">
    <property type="term" value="C:endoplasmic reticulum"/>
    <property type="evidence" value="ECO:0007669"/>
    <property type="project" value="TreeGrafter"/>
</dbReference>
<organism evidence="4 5">
    <name type="scientific">Cryptococcus deuterogattii (strain R265)</name>
    <name type="common">Cryptococcus gattii VGII (strain R265)</name>
    <dbReference type="NCBI Taxonomy" id="294750"/>
    <lineage>
        <taxon>Eukaryota</taxon>
        <taxon>Fungi</taxon>
        <taxon>Dikarya</taxon>
        <taxon>Basidiomycota</taxon>
        <taxon>Agaricomycotina</taxon>
        <taxon>Tremellomycetes</taxon>
        <taxon>Tremellales</taxon>
        <taxon>Cryptococcaceae</taxon>
        <taxon>Cryptococcus</taxon>
        <taxon>Cryptococcus gattii species complex</taxon>
    </lineage>
</organism>
<feature type="transmembrane region" description="Helical" evidence="1">
    <location>
        <begin position="322"/>
        <end position="343"/>
    </location>
</feature>
<evidence type="ECO:0000313" key="4">
    <source>
        <dbReference type="EMBL" id="KGB74537.1"/>
    </source>
</evidence>
<dbReference type="AlphaFoldDB" id="A0A095C1L0"/>
<dbReference type="HOGENOM" id="CLU_758671_0_0_1"/>
<reference evidence="4 5" key="1">
    <citation type="journal article" date="2011" name="MBio">
        <title>Genome variation in Cryptococcus gattii, an emerging pathogen of immunocompetent hosts.</title>
        <authorList>
            <person name="D'Souza C.A."/>
            <person name="Kronstad J.W."/>
            <person name="Taylor G."/>
            <person name="Warren R."/>
            <person name="Yuen M."/>
            <person name="Hu G."/>
            <person name="Jung W.H."/>
            <person name="Sham A."/>
            <person name="Kidd S.E."/>
            <person name="Tangen K."/>
            <person name="Lee N."/>
            <person name="Zeilmaker T."/>
            <person name="Sawkins J."/>
            <person name="McVicker G."/>
            <person name="Shah S."/>
            <person name="Gnerre S."/>
            <person name="Griggs A."/>
            <person name="Zeng Q."/>
            <person name="Bartlett K."/>
            <person name="Li W."/>
            <person name="Wang X."/>
            <person name="Heitman J."/>
            <person name="Stajich J.E."/>
            <person name="Fraser J.A."/>
            <person name="Meyer W."/>
            <person name="Carter D."/>
            <person name="Schein J."/>
            <person name="Krzywinski M."/>
            <person name="Kwon-Chung K.J."/>
            <person name="Varma A."/>
            <person name="Wang J."/>
            <person name="Brunham R."/>
            <person name="Fyfe M."/>
            <person name="Ouellette B.F."/>
            <person name="Siddiqui A."/>
            <person name="Marra M."/>
            <person name="Jones S."/>
            <person name="Holt R."/>
            <person name="Birren B.W."/>
            <person name="Galagan J.E."/>
            <person name="Cuomo C.A."/>
        </authorList>
    </citation>
    <scope>NUCLEOTIDE SEQUENCE [LARGE SCALE GENOMIC DNA]</scope>
    <source>
        <strain evidence="4 5">R265</strain>
    </source>
</reference>
<dbReference type="EMBL" id="CP025762">
    <property type="protein sequence ID" value="KGB74537.1"/>
    <property type="molecule type" value="Genomic_DNA"/>
</dbReference>
<feature type="domain" description="EGF-like" evidence="3">
    <location>
        <begin position="302"/>
        <end position="313"/>
    </location>
</feature>
<dbReference type="InterPro" id="IPR000742">
    <property type="entry name" value="EGF"/>
</dbReference>
<keyword evidence="1" id="KW-1133">Transmembrane helix</keyword>
<feature type="chain" id="PRO_5001905644" description="EGF-like domain-containing protein" evidence="2">
    <location>
        <begin position="21"/>
        <end position="366"/>
    </location>
</feature>
<dbReference type="GeneID" id="88176614"/>
<feature type="signal peptide" evidence="2">
    <location>
        <begin position="1"/>
        <end position="20"/>
    </location>
</feature>
<accession>A0A095C1L0</accession>
<evidence type="ECO:0000313" key="5">
    <source>
        <dbReference type="Proteomes" id="UP000029445"/>
    </source>
</evidence>
<proteinExistence type="predicted"/>
<keyword evidence="1" id="KW-0812">Transmembrane</keyword>
<dbReference type="RefSeq" id="XP_062880530.1">
    <property type="nucleotide sequence ID" value="XM_063024460.1"/>
</dbReference>
<dbReference type="OrthoDB" id="5583277at2759"/>
<dbReference type="Pfam" id="PF12955">
    <property type="entry name" value="Vps3844_C"/>
    <property type="match status" value="1"/>
</dbReference>